<keyword evidence="1" id="KW-0812">Transmembrane</keyword>
<protein>
    <submittedName>
        <fullName evidence="2">Uncharacterized protein</fullName>
    </submittedName>
</protein>
<keyword evidence="1" id="KW-1133">Transmembrane helix</keyword>
<dbReference type="Proteomes" id="UP000317410">
    <property type="component" value="Unassembled WGS sequence"/>
</dbReference>
<evidence type="ECO:0000256" key="1">
    <source>
        <dbReference type="SAM" id="Phobius"/>
    </source>
</evidence>
<sequence length="259" mass="27194">MWSAFDSVFDEWSDAYDAAVDGIEKAIDTAGNNDGFWEFIDQVLDVIAIVLVVLSIIALVIGAPLTGLLGAIIFVLAASFLLTTLKFAFGRATLSDVAWSAVGLLPFGLGKLLSRGVPTLSSVIQGGRGVVTAAIRGALPRFSFLRPTTWGTPFRSLFAPVQSARALPKPGMLTNPFDAIRFGGSQTAQVSTFVNTMRSSPYATSPGVQQFISSTAASLPGGIRQSLNSVIWVGSSVADWAGVADAQPEIAGLRDVRVG</sequence>
<evidence type="ECO:0000313" key="2">
    <source>
        <dbReference type="EMBL" id="GEC75481.1"/>
    </source>
</evidence>
<accession>A0A4Y4B4P3</accession>
<organism evidence="2 3">
    <name type="scientific">Microbacterium maritypicum</name>
    <name type="common">Microbacterium liquefaciens</name>
    <dbReference type="NCBI Taxonomy" id="33918"/>
    <lineage>
        <taxon>Bacteria</taxon>
        <taxon>Bacillati</taxon>
        <taxon>Actinomycetota</taxon>
        <taxon>Actinomycetes</taxon>
        <taxon>Micrococcales</taxon>
        <taxon>Microbacteriaceae</taxon>
        <taxon>Microbacterium</taxon>
    </lineage>
</organism>
<dbReference type="EMBL" id="BJNQ01000009">
    <property type="protein sequence ID" value="GEC75481.1"/>
    <property type="molecule type" value="Genomic_DNA"/>
</dbReference>
<dbReference type="AlphaFoldDB" id="A0A4Y4B4P3"/>
<evidence type="ECO:0000313" key="3">
    <source>
        <dbReference type="Proteomes" id="UP000317410"/>
    </source>
</evidence>
<gene>
    <name evidence="2" type="ORF">MLI01_16260</name>
</gene>
<dbReference type="RefSeq" id="WP_229778964.1">
    <property type="nucleotide sequence ID" value="NZ_BMRS01000010.1"/>
</dbReference>
<feature type="transmembrane region" description="Helical" evidence="1">
    <location>
        <begin position="68"/>
        <end position="89"/>
    </location>
</feature>
<proteinExistence type="predicted"/>
<reference evidence="2 3" key="1">
    <citation type="submission" date="2019-06" db="EMBL/GenBank/DDBJ databases">
        <title>Whole genome shotgun sequence of Microbacterium liquefaciens NBRC 15037.</title>
        <authorList>
            <person name="Hosoyama A."/>
            <person name="Uohara A."/>
            <person name="Ohji S."/>
            <person name="Ichikawa N."/>
        </authorList>
    </citation>
    <scope>NUCLEOTIDE SEQUENCE [LARGE SCALE GENOMIC DNA]</scope>
    <source>
        <strain evidence="2 3">NBRC 15037</strain>
    </source>
</reference>
<keyword evidence="1" id="KW-0472">Membrane</keyword>
<feature type="transmembrane region" description="Helical" evidence="1">
    <location>
        <begin position="43"/>
        <end position="62"/>
    </location>
</feature>
<comment type="caution">
    <text evidence="2">The sequence shown here is derived from an EMBL/GenBank/DDBJ whole genome shotgun (WGS) entry which is preliminary data.</text>
</comment>
<name>A0A4Y4B4P3_MICMQ</name>